<dbReference type="PANTHER" id="PTHR21569:SF1">
    <property type="entry name" value="SMALL RIBOSOMAL SUBUNIT PROTEIN US9M"/>
    <property type="match status" value="1"/>
</dbReference>
<dbReference type="Pfam" id="PF00380">
    <property type="entry name" value="Ribosomal_S9"/>
    <property type="match status" value="1"/>
</dbReference>
<dbReference type="KEGG" id="lgi:LOTGIDRAFT_183373"/>
<protein>
    <recommendedName>
        <fullName evidence="7">Small ribosomal subunit protein uS9m</fullName>
    </recommendedName>
    <alternativeName>
        <fullName evidence="8">28S ribosomal protein S9, mitochondrial</fullName>
    </alternativeName>
</protein>
<dbReference type="InterPro" id="IPR020568">
    <property type="entry name" value="Ribosomal_Su5_D2-typ_SF"/>
</dbReference>
<keyword evidence="3" id="KW-0809">Transit peptide</keyword>
<dbReference type="InterPro" id="IPR014721">
    <property type="entry name" value="Ribsml_uS5_D2-typ_fold_subgr"/>
</dbReference>
<sequence length="394" mass="44841">MAASLGRIRHLCIKHCVARSLSANLKDSHVFLCSRKGFYTCSQVWSGDVENKPVKAEKISKAMKSYMERAKAYNDFMQNEIEEYELGKRHLANIMGEDPDNFTQADVDKAIAYLLPSGLFDKKARPIFKHPYEIFPARRASQFGMDGRPHHYLFYTGKPQFFEILHNISAKHTELTEVEMTERGKVTEKKLNPARFQKLTKTALETLTNETISPQHYLNFCILMDRLITHPLARRAEEFIVKYSKKLDLGSQAVHRITPEKDENGREYIRADGKRKSSRATVTVYDQGQGDISVNGQDLTYFSSMQDRNQLLFPLQVVDKIGQVDISCQVKDGGLAGQAGAIRIALAKALCSFVSDEDIGKLRLAGLLTPDPRTKERKKTSQPKARKKVPWKRR</sequence>
<dbReference type="InterPro" id="IPR000754">
    <property type="entry name" value="Ribosomal_uS9"/>
</dbReference>
<dbReference type="Proteomes" id="UP000030746">
    <property type="component" value="Unassembled WGS sequence"/>
</dbReference>
<dbReference type="GO" id="GO:0005743">
    <property type="term" value="C:mitochondrial inner membrane"/>
    <property type="evidence" value="ECO:0007669"/>
    <property type="project" value="UniProtKB-ARBA"/>
</dbReference>
<dbReference type="OrthoDB" id="10254627at2759"/>
<evidence type="ECO:0000256" key="6">
    <source>
        <dbReference type="ARBA" id="ARBA00023274"/>
    </source>
</evidence>
<evidence type="ECO:0000256" key="1">
    <source>
        <dbReference type="ARBA" id="ARBA00004173"/>
    </source>
</evidence>
<evidence type="ECO:0000313" key="10">
    <source>
        <dbReference type="EMBL" id="ESO89321.1"/>
    </source>
</evidence>
<evidence type="ECO:0000256" key="7">
    <source>
        <dbReference type="ARBA" id="ARBA00039318"/>
    </source>
</evidence>
<keyword evidence="11" id="KW-1185">Reference proteome</keyword>
<evidence type="ECO:0000256" key="4">
    <source>
        <dbReference type="ARBA" id="ARBA00022980"/>
    </source>
</evidence>
<organism evidence="10 11">
    <name type="scientific">Lottia gigantea</name>
    <name type="common">Giant owl limpet</name>
    <dbReference type="NCBI Taxonomy" id="225164"/>
    <lineage>
        <taxon>Eukaryota</taxon>
        <taxon>Metazoa</taxon>
        <taxon>Spiralia</taxon>
        <taxon>Lophotrochozoa</taxon>
        <taxon>Mollusca</taxon>
        <taxon>Gastropoda</taxon>
        <taxon>Patellogastropoda</taxon>
        <taxon>Lottioidea</taxon>
        <taxon>Lottiidae</taxon>
        <taxon>Lottia</taxon>
    </lineage>
</organism>
<dbReference type="Gene3D" id="3.30.230.10">
    <property type="match status" value="1"/>
</dbReference>
<accession>V4A7Q3</accession>
<dbReference type="FunFam" id="3.30.230.10:FF:000035">
    <property type="entry name" value="28S ribosomal protein S9, mitochondrial"/>
    <property type="match status" value="1"/>
</dbReference>
<evidence type="ECO:0000256" key="2">
    <source>
        <dbReference type="ARBA" id="ARBA00005251"/>
    </source>
</evidence>
<keyword evidence="5" id="KW-0496">Mitochondrion</keyword>
<evidence type="ECO:0000256" key="8">
    <source>
        <dbReference type="ARBA" id="ARBA00076042"/>
    </source>
</evidence>
<dbReference type="STRING" id="225164.V4A7Q3"/>
<dbReference type="EMBL" id="KB202619">
    <property type="protein sequence ID" value="ESO89321.1"/>
    <property type="molecule type" value="Genomic_DNA"/>
</dbReference>
<feature type="non-terminal residue" evidence="10">
    <location>
        <position position="1"/>
    </location>
</feature>
<evidence type="ECO:0000256" key="9">
    <source>
        <dbReference type="SAM" id="MobiDB-lite"/>
    </source>
</evidence>
<dbReference type="PANTHER" id="PTHR21569">
    <property type="entry name" value="RIBOSOMAL PROTEIN S9"/>
    <property type="match status" value="1"/>
</dbReference>
<dbReference type="GeneID" id="20244541"/>
<comment type="subcellular location">
    <subcellularLocation>
        <location evidence="1">Mitochondrion</location>
    </subcellularLocation>
</comment>
<keyword evidence="6" id="KW-0687">Ribonucleoprotein</keyword>
<dbReference type="AlphaFoldDB" id="V4A7Q3"/>
<name>V4A7Q3_LOTGI</name>
<dbReference type="GO" id="GO:0003735">
    <property type="term" value="F:structural constituent of ribosome"/>
    <property type="evidence" value="ECO:0007669"/>
    <property type="project" value="InterPro"/>
</dbReference>
<comment type="similarity">
    <text evidence="2">Belongs to the universal ribosomal protein uS9 family.</text>
</comment>
<dbReference type="GO" id="GO:0005763">
    <property type="term" value="C:mitochondrial small ribosomal subunit"/>
    <property type="evidence" value="ECO:0007669"/>
    <property type="project" value="TreeGrafter"/>
</dbReference>
<evidence type="ECO:0000256" key="5">
    <source>
        <dbReference type="ARBA" id="ARBA00023128"/>
    </source>
</evidence>
<feature type="region of interest" description="Disordered" evidence="9">
    <location>
        <begin position="368"/>
        <end position="394"/>
    </location>
</feature>
<keyword evidence="4" id="KW-0689">Ribosomal protein</keyword>
<proteinExistence type="inferred from homology"/>
<dbReference type="HOGENOM" id="CLU_060546_1_0_1"/>
<dbReference type="CTD" id="20244541"/>
<gene>
    <name evidence="10" type="ORF">LOTGIDRAFT_183373</name>
</gene>
<feature type="compositionally biased region" description="Basic residues" evidence="9">
    <location>
        <begin position="375"/>
        <end position="394"/>
    </location>
</feature>
<evidence type="ECO:0000313" key="11">
    <source>
        <dbReference type="Proteomes" id="UP000030746"/>
    </source>
</evidence>
<dbReference type="GO" id="GO:0003723">
    <property type="term" value="F:RNA binding"/>
    <property type="evidence" value="ECO:0007669"/>
    <property type="project" value="TreeGrafter"/>
</dbReference>
<reference evidence="10 11" key="1">
    <citation type="journal article" date="2013" name="Nature">
        <title>Insights into bilaterian evolution from three spiralian genomes.</title>
        <authorList>
            <person name="Simakov O."/>
            <person name="Marletaz F."/>
            <person name="Cho S.J."/>
            <person name="Edsinger-Gonzales E."/>
            <person name="Havlak P."/>
            <person name="Hellsten U."/>
            <person name="Kuo D.H."/>
            <person name="Larsson T."/>
            <person name="Lv J."/>
            <person name="Arendt D."/>
            <person name="Savage R."/>
            <person name="Osoegawa K."/>
            <person name="de Jong P."/>
            <person name="Grimwood J."/>
            <person name="Chapman J.A."/>
            <person name="Shapiro H."/>
            <person name="Aerts A."/>
            <person name="Otillar R.P."/>
            <person name="Terry A.Y."/>
            <person name="Boore J.L."/>
            <person name="Grigoriev I.V."/>
            <person name="Lindberg D.R."/>
            <person name="Seaver E.C."/>
            <person name="Weisblat D.A."/>
            <person name="Putnam N.H."/>
            <person name="Rokhsar D.S."/>
        </authorList>
    </citation>
    <scope>NUCLEOTIDE SEQUENCE [LARGE SCALE GENOMIC DNA]</scope>
</reference>
<dbReference type="OMA" id="RAKWIWY"/>
<dbReference type="GO" id="GO:0006412">
    <property type="term" value="P:translation"/>
    <property type="evidence" value="ECO:0007669"/>
    <property type="project" value="InterPro"/>
</dbReference>
<evidence type="ECO:0000256" key="3">
    <source>
        <dbReference type="ARBA" id="ARBA00022946"/>
    </source>
</evidence>
<dbReference type="SUPFAM" id="SSF54211">
    <property type="entry name" value="Ribosomal protein S5 domain 2-like"/>
    <property type="match status" value="1"/>
</dbReference>
<dbReference type="RefSeq" id="XP_009060349.1">
    <property type="nucleotide sequence ID" value="XM_009062101.1"/>
</dbReference>